<evidence type="ECO:0000256" key="1">
    <source>
        <dbReference type="SAM" id="MobiDB-lite"/>
    </source>
</evidence>
<keyword evidence="3" id="KW-1185">Reference proteome</keyword>
<sequence length="90" mass="9150">MRNAVLIRASVKPQQLLCSKVLAYEVATGTACLTMGALTRGALTTAGAAAIRPPPQAPWPQAPCPQGDAIAGPTRPGAADATAKKAQRTN</sequence>
<gene>
    <name evidence="2" type="ORF">KGM_204867</name>
</gene>
<proteinExistence type="predicted"/>
<comment type="caution">
    <text evidence="2">The sequence shown here is derived from an EMBL/GenBank/DDBJ whole genome shotgun (WGS) entry which is preliminary data.</text>
</comment>
<reference evidence="2 3" key="1">
    <citation type="journal article" date="2011" name="Cell">
        <title>The monarch butterfly genome yields insights into long-distance migration.</title>
        <authorList>
            <person name="Zhan S."/>
            <person name="Merlin C."/>
            <person name="Boore J.L."/>
            <person name="Reppert S.M."/>
        </authorList>
    </citation>
    <scope>NUCLEOTIDE SEQUENCE [LARGE SCALE GENOMIC DNA]</scope>
    <source>
        <strain evidence="2">F-2</strain>
    </source>
</reference>
<feature type="compositionally biased region" description="Pro residues" evidence="1">
    <location>
        <begin position="52"/>
        <end position="63"/>
    </location>
</feature>
<accession>A0A212FGD5</accession>
<dbReference type="InParanoid" id="A0A212FGD5"/>
<dbReference type="KEGG" id="dpl:KGM_204867"/>
<organism evidence="2 3">
    <name type="scientific">Danaus plexippus plexippus</name>
    <dbReference type="NCBI Taxonomy" id="278856"/>
    <lineage>
        <taxon>Eukaryota</taxon>
        <taxon>Metazoa</taxon>
        <taxon>Ecdysozoa</taxon>
        <taxon>Arthropoda</taxon>
        <taxon>Hexapoda</taxon>
        <taxon>Insecta</taxon>
        <taxon>Pterygota</taxon>
        <taxon>Neoptera</taxon>
        <taxon>Endopterygota</taxon>
        <taxon>Lepidoptera</taxon>
        <taxon>Glossata</taxon>
        <taxon>Ditrysia</taxon>
        <taxon>Papilionoidea</taxon>
        <taxon>Nymphalidae</taxon>
        <taxon>Danainae</taxon>
        <taxon>Danaini</taxon>
        <taxon>Danaina</taxon>
        <taxon>Danaus</taxon>
        <taxon>Danaus</taxon>
    </lineage>
</organism>
<dbReference type="Proteomes" id="UP000007151">
    <property type="component" value="Unassembled WGS sequence"/>
</dbReference>
<dbReference type="EMBL" id="AGBW02008684">
    <property type="protein sequence ID" value="OWR52792.1"/>
    <property type="molecule type" value="Genomic_DNA"/>
</dbReference>
<evidence type="ECO:0000313" key="3">
    <source>
        <dbReference type="Proteomes" id="UP000007151"/>
    </source>
</evidence>
<protein>
    <submittedName>
        <fullName evidence="2">Uncharacterized protein</fullName>
    </submittedName>
</protein>
<evidence type="ECO:0000313" key="2">
    <source>
        <dbReference type="EMBL" id="OWR52792.1"/>
    </source>
</evidence>
<feature type="region of interest" description="Disordered" evidence="1">
    <location>
        <begin position="50"/>
        <end position="90"/>
    </location>
</feature>
<name>A0A212FGD5_DANPL</name>
<dbReference type="AlphaFoldDB" id="A0A212FGD5"/>